<protein>
    <recommendedName>
        <fullName evidence="2 7">DNA repair protein RecO</fullName>
    </recommendedName>
    <alternativeName>
        <fullName evidence="6 7">Recombination protein O</fullName>
    </alternativeName>
</protein>
<dbReference type="Pfam" id="PF11967">
    <property type="entry name" value="RecO_N"/>
    <property type="match status" value="1"/>
</dbReference>
<name>W4HJK1_9RHOB</name>
<feature type="domain" description="DNA replication/recombination mediator RecO N-terminal" evidence="8">
    <location>
        <begin position="1"/>
        <end position="72"/>
    </location>
</feature>
<evidence type="ECO:0000256" key="1">
    <source>
        <dbReference type="ARBA" id="ARBA00007452"/>
    </source>
</evidence>
<accession>W4HJK1</accession>
<evidence type="ECO:0000256" key="6">
    <source>
        <dbReference type="ARBA" id="ARBA00033409"/>
    </source>
</evidence>
<dbReference type="InterPro" id="IPR037278">
    <property type="entry name" value="ARFGAP/RecO"/>
</dbReference>
<dbReference type="InterPro" id="IPR003717">
    <property type="entry name" value="RecO"/>
</dbReference>
<sequence>MDWRDTGILLSVRRHGESSAILDVFTETRGRHAGVLRGATSRKIAPTLQPGSELDLHWRARLEDHIGTYHAEPRRSRAAQAMADPVALAGLNAVTSLLSFALPERQAHADLYRGTGIVLDTLGNRDLWPLAYLRWEVLLLEQTGFALDLGECAVTGRTEGLAYVSPRTGRAVTAEGAGAWADRLLPLPPVLAGSGNAAPSDIVTALETTGHFLTHHLAPSLGEKPLPTARALLLDRLRRAAGDGPAGAGPALGG</sequence>
<dbReference type="STRING" id="1379903.ATO8_13807"/>
<comment type="caution">
    <text evidence="9">The sequence shown here is derived from an EMBL/GenBank/DDBJ whole genome shotgun (WGS) entry which is preliminary data.</text>
</comment>
<evidence type="ECO:0000256" key="3">
    <source>
        <dbReference type="ARBA" id="ARBA00022763"/>
    </source>
</evidence>
<dbReference type="AlphaFoldDB" id="W4HJK1"/>
<dbReference type="Gene3D" id="1.20.1440.120">
    <property type="entry name" value="Recombination protein O, C-terminal domain"/>
    <property type="match status" value="1"/>
</dbReference>
<evidence type="ECO:0000256" key="7">
    <source>
        <dbReference type="HAMAP-Rule" id="MF_00201"/>
    </source>
</evidence>
<dbReference type="PANTHER" id="PTHR33991">
    <property type="entry name" value="DNA REPAIR PROTEIN RECO"/>
    <property type="match status" value="1"/>
</dbReference>
<keyword evidence="3 7" id="KW-0227">DNA damage</keyword>
<proteinExistence type="inferred from homology"/>
<reference evidence="9 10" key="1">
    <citation type="journal article" date="2014" name="Antonie Van Leeuwenhoek">
        <title>Roseivivax atlanticus sp. nov., isolated from surface seawater of the Atlantic Ocean.</title>
        <authorList>
            <person name="Li G."/>
            <person name="Lai Q."/>
            <person name="Liu X."/>
            <person name="Sun F."/>
            <person name="Shao Z."/>
        </authorList>
    </citation>
    <scope>NUCLEOTIDE SEQUENCE [LARGE SCALE GENOMIC DNA]</scope>
    <source>
        <strain evidence="9 10">22II-s10s</strain>
    </source>
</reference>
<dbReference type="GO" id="GO:0006302">
    <property type="term" value="P:double-strand break repair"/>
    <property type="evidence" value="ECO:0007669"/>
    <property type="project" value="TreeGrafter"/>
</dbReference>
<evidence type="ECO:0000256" key="5">
    <source>
        <dbReference type="ARBA" id="ARBA00023204"/>
    </source>
</evidence>
<keyword evidence="10" id="KW-1185">Reference proteome</keyword>
<evidence type="ECO:0000256" key="4">
    <source>
        <dbReference type="ARBA" id="ARBA00023172"/>
    </source>
</evidence>
<gene>
    <name evidence="7 9" type="primary">recO</name>
    <name evidence="9" type="ORF">ATO8_13807</name>
</gene>
<dbReference type="HAMAP" id="MF_00201">
    <property type="entry name" value="RecO"/>
    <property type="match status" value="1"/>
</dbReference>
<dbReference type="EMBL" id="AQQW01000008">
    <property type="protein sequence ID" value="ETW12175.1"/>
    <property type="molecule type" value="Genomic_DNA"/>
</dbReference>
<dbReference type="Proteomes" id="UP000019063">
    <property type="component" value="Unassembled WGS sequence"/>
</dbReference>
<evidence type="ECO:0000313" key="10">
    <source>
        <dbReference type="Proteomes" id="UP000019063"/>
    </source>
</evidence>
<comment type="function">
    <text evidence="7">Involved in DNA repair and RecF pathway recombination.</text>
</comment>
<dbReference type="SUPFAM" id="SSF50249">
    <property type="entry name" value="Nucleic acid-binding proteins"/>
    <property type="match status" value="1"/>
</dbReference>
<dbReference type="InterPro" id="IPR012340">
    <property type="entry name" value="NA-bd_OB-fold"/>
</dbReference>
<keyword evidence="5 7" id="KW-0234">DNA repair</keyword>
<evidence type="ECO:0000259" key="8">
    <source>
        <dbReference type="Pfam" id="PF11967"/>
    </source>
</evidence>
<dbReference type="GO" id="GO:0006310">
    <property type="term" value="P:DNA recombination"/>
    <property type="evidence" value="ECO:0007669"/>
    <property type="project" value="UniProtKB-UniRule"/>
</dbReference>
<dbReference type="RefSeq" id="WP_051487785.1">
    <property type="nucleotide sequence ID" value="NZ_AQQW01000008.1"/>
</dbReference>
<dbReference type="Gene3D" id="2.40.50.140">
    <property type="entry name" value="Nucleic acid-binding proteins"/>
    <property type="match status" value="1"/>
</dbReference>
<dbReference type="GO" id="GO:0043590">
    <property type="term" value="C:bacterial nucleoid"/>
    <property type="evidence" value="ECO:0007669"/>
    <property type="project" value="TreeGrafter"/>
</dbReference>
<dbReference type="InterPro" id="IPR042242">
    <property type="entry name" value="RecO_C"/>
</dbReference>
<evidence type="ECO:0000256" key="2">
    <source>
        <dbReference type="ARBA" id="ARBA00021310"/>
    </source>
</evidence>
<dbReference type="Pfam" id="PF02565">
    <property type="entry name" value="RecO_C"/>
    <property type="match status" value="1"/>
</dbReference>
<evidence type="ECO:0000313" key="9">
    <source>
        <dbReference type="EMBL" id="ETW12175.1"/>
    </source>
</evidence>
<dbReference type="InterPro" id="IPR022572">
    <property type="entry name" value="DNA_rep/recomb_RecO_N"/>
</dbReference>
<comment type="similarity">
    <text evidence="1 7">Belongs to the RecO family.</text>
</comment>
<dbReference type="NCBIfam" id="TIGR00613">
    <property type="entry name" value="reco"/>
    <property type="match status" value="1"/>
</dbReference>
<dbReference type="SUPFAM" id="SSF57863">
    <property type="entry name" value="ArfGap/RecO-like zinc finger"/>
    <property type="match status" value="1"/>
</dbReference>
<dbReference type="PATRIC" id="fig|1317118.6.peg.2840"/>
<dbReference type="eggNOG" id="COG1381">
    <property type="taxonomic scope" value="Bacteria"/>
</dbReference>
<organism evidence="9 10">
    <name type="scientific">Roseivivax marinus</name>
    <dbReference type="NCBI Taxonomy" id="1379903"/>
    <lineage>
        <taxon>Bacteria</taxon>
        <taxon>Pseudomonadati</taxon>
        <taxon>Pseudomonadota</taxon>
        <taxon>Alphaproteobacteria</taxon>
        <taxon>Rhodobacterales</taxon>
        <taxon>Roseobacteraceae</taxon>
        <taxon>Roseivivax</taxon>
    </lineage>
</organism>
<dbReference type="OrthoDB" id="9804792at2"/>
<keyword evidence="4 7" id="KW-0233">DNA recombination</keyword>
<dbReference type="PANTHER" id="PTHR33991:SF1">
    <property type="entry name" value="DNA REPAIR PROTEIN RECO"/>
    <property type="match status" value="1"/>
</dbReference>